<reference evidence="2 3" key="1">
    <citation type="submission" date="2019-06" db="EMBL/GenBank/DDBJ databases">
        <title>A complete genome sequence for Luteibacter pinisoli MAH-14.</title>
        <authorList>
            <person name="Baltrus D.A."/>
        </authorList>
    </citation>
    <scope>NUCLEOTIDE SEQUENCE [LARGE SCALE GENOMIC DNA]</scope>
    <source>
        <strain evidence="2 3">MAH-14</strain>
    </source>
</reference>
<evidence type="ECO:0000313" key="2">
    <source>
        <dbReference type="EMBL" id="QDE39645.1"/>
    </source>
</evidence>
<dbReference type="AlphaFoldDB" id="A0A4Y5Z5G4"/>
<dbReference type="OrthoDB" id="69432at2"/>
<feature type="signal peptide" evidence="1">
    <location>
        <begin position="1"/>
        <end position="20"/>
    </location>
</feature>
<evidence type="ECO:0000256" key="1">
    <source>
        <dbReference type="SAM" id="SignalP"/>
    </source>
</evidence>
<dbReference type="Proteomes" id="UP000316093">
    <property type="component" value="Chromosome"/>
</dbReference>
<dbReference type="RefSeq" id="WP_139982555.1">
    <property type="nucleotide sequence ID" value="NZ_CP041046.1"/>
</dbReference>
<gene>
    <name evidence="2" type="ORF">FIV34_10740</name>
</gene>
<evidence type="ECO:0008006" key="4">
    <source>
        <dbReference type="Google" id="ProtNLM"/>
    </source>
</evidence>
<accession>A0A4Y5Z5G4</accession>
<evidence type="ECO:0000313" key="3">
    <source>
        <dbReference type="Proteomes" id="UP000316093"/>
    </source>
</evidence>
<organism evidence="2 3">
    <name type="scientific">Luteibacter pinisoli</name>
    <dbReference type="NCBI Taxonomy" id="2589080"/>
    <lineage>
        <taxon>Bacteria</taxon>
        <taxon>Pseudomonadati</taxon>
        <taxon>Pseudomonadota</taxon>
        <taxon>Gammaproteobacteria</taxon>
        <taxon>Lysobacterales</taxon>
        <taxon>Rhodanobacteraceae</taxon>
        <taxon>Luteibacter</taxon>
    </lineage>
</organism>
<keyword evidence="1" id="KW-0732">Signal</keyword>
<feature type="chain" id="PRO_5021290140" description="TraB/GumN family protein" evidence="1">
    <location>
        <begin position="21"/>
        <end position="273"/>
    </location>
</feature>
<name>A0A4Y5Z5G4_9GAMM</name>
<dbReference type="KEGG" id="lpy:FIV34_10740"/>
<protein>
    <recommendedName>
        <fullName evidence="4">TraB/GumN family protein</fullName>
    </recommendedName>
</protein>
<sequence length="273" mass="30536">MTHRWILLSLLALSPLAATAQEKPRMLMLGSVHLANHNRDIANTQVENVLAPKRQAEIESLVDQLAAFKPTHIAIEWPHAKQAALDARYAAYRAGTYTLSADETDQIGLRLAKKLGLPRVDAVDWNDNAPGKDADYDWEAWAKANGKTAQYDQLVGGFKAGAVKETELLKTHTVTEWYLYFNDPAVMHQDEKGYFDMAFFGDDANNPGAAWVGQWYARNLRIFTHLRELVTSPSDRLLVVYGAGHAPYLRKDATESGVFELVEPSAYLKATHR</sequence>
<dbReference type="Pfam" id="PF18950">
    <property type="entry name" value="DUF5694"/>
    <property type="match status" value="1"/>
</dbReference>
<dbReference type="InterPro" id="IPR043749">
    <property type="entry name" value="DUF5694"/>
</dbReference>
<proteinExistence type="predicted"/>
<dbReference type="EMBL" id="CP041046">
    <property type="protein sequence ID" value="QDE39645.1"/>
    <property type="molecule type" value="Genomic_DNA"/>
</dbReference>
<keyword evidence="3" id="KW-1185">Reference proteome</keyword>